<accession>A0A699XV82</accession>
<dbReference type="AlphaFoldDB" id="A0A699XV82"/>
<organism evidence="1">
    <name type="scientific">Tanacetum cinerariifolium</name>
    <name type="common">Dalmatian daisy</name>
    <name type="synonym">Chrysanthemum cinerariifolium</name>
    <dbReference type="NCBI Taxonomy" id="118510"/>
    <lineage>
        <taxon>Eukaryota</taxon>
        <taxon>Viridiplantae</taxon>
        <taxon>Streptophyta</taxon>
        <taxon>Embryophyta</taxon>
        <taxon>Tracheophyta</taxon>
        <taxon>Spermatophyta</taxon>
        <taxon>Magnoliopsida</taxon>
        <taxon>eudicotyledons</taxon>
        <taxon>Gunneridae</taxon>
        <taxon>Pentapetalae</taxon>
        <taxon>asterids</taxon>
        <taxon>campanulids</taxon>
        <taxon>Asterales</taxon>
        <taxon>Asteraceae</taxon>
        <taxon>Asteroideae</taxon>
        <taxon>Anthemideae</taxon>
        <taxon>Anthemidinae</taxon>
        <taxon>Tanacetum</taxon>
    </lineage>
</organism>
<sequence>LPSEVYIGLGMLVCCWERWKRAGMEEMVEKRMAGNSGLNATMLAKLAGKKTLLLGLWGFALFGPCC</sequence>
<feature type="non-terminal residue" evidence="1">
    <location>
        <position position="1"/>
    </location>
</feature>
<evidence type="ECO:0000313" key="1">
    <source>
        <dbReference type="EMBL" id="GFD61846.1"/>
    </source>
</evidence>
<name>A0A699XV82_TANCI</name>
<protein>
    <submittedName>
        <fullName evidence="1">Uncharacterized protein</fullName>
    </submittedName>
</protein>
<dbReference type="EMBL" id="BKCJ011903371">
    <property type="protein sequence ID" value="GFD61846.1"/>
    <property type="molecule type" value="Genomic_DNA"/>
</dbReference>
<comment type="caution">
    <text evidence="1">The sequence shown here is derived from an EMBL/GenBank/DDBJ whole genome shotgun (WGS) entry which is preliminary data.</text>
</comment>
<gene>
    <name evidence="1" type="ORF">Tci_933815</name>
</gene>
<proteinExistence type="predicted"/>
<reference evidence="1" key="1">
    <citation type="journal article" date="2019" name="Sci. Rep.">
        <title>Draft genome of Tanacetum cinerariifolium, the natural source of mosquito coil.</title>
        <authorList>
            <person name="Yamashiro T."/>
            <person name="Shiraishi A."/>
            <person name="Satake H."/>
            <person name="Nakayama K."/>
        </authorList>
    </citation>
    <scope>NUCLEOTIDE SEQUENCE</scope>
</reference>